<protein>
    <recommendedName>
        <fullName evidence="3">Kelch motif family protein</fullName>
    </recommendedName>
</protein>
<evidence type="ECO:0000313" key="1">
    <source>
        <dbReference type="EMBL" id="CAG9332349.1"/>
    </source>
</evidence>
<dbReference type="Gene3D" id="2.120.10.80">
    <property type="entry name" value="Kelch-type beta propeller"/>
    <property type="match status" value="1"/>
</dbReference>
<dbReference type="InterPro" id="IPR015915">
    <property type="entry name" value="Kelch-typ_b-propeller"/>
</dbReference>
<dbReference type="Pfam" id="PF01344">
    <property type="entry name" value="Kelch_1"/>
    <property type="match status" value="1"/>
</dbReference>
<evidence type="ECO:0000313" key="2">
    <source>
        <dbReference type="Proteomes" id="UP001162131"/>
    </source>
</evidence>
<gene>
    <name evidence="1" type="ORF">BSTOLATCC_MIC55799</name>
</gene>
<name>A0AAU9K5Q9_9CILI</name>
<dbReference type="EMBL" id="CAJZBQ010000054">
    <property type="protein sequence ID" value="CAG9332349.1"/>
    <property type="molecule type" value="Genomic_DNA"/>
</dbReference>
<dbReference type="InterPro" id="IPR006652">
    <property type="entry name" value="Kelch_1"/>
</dbReference>
<evidence type="ECO:0008006" key="3">
    <source>
        <dbReference type="Google" id="ProtNLM"/>
    </source>
</evidence>
<reference evidence="1" key="1">
    <citation type="submission" date="2021-09" db="EMBL/GenBank/DDBJ databases">
        <authorList>
            <consortium name="AG Swart"/>
            <person name="Singh M."/>
            <person name="Singh A."/>
            <person name="Seah K."/>
            <person name="Emmerich C."/>
        </authorList>
    </citation>
    <scope>NUCLEOTIDE SEQUENCE</scope>
    <source>
        <strain evidence="1">ATCC30299</strain>
    </source>
</reference>
<dbReference type="AlphaFoldDB" id="A0AAU9K5Q9"/>
<dbReference type="InterPro" id="IPR011043">
    <property type="entry name" value="Gal_Oxase/kelch_b-propeller"/>
</dbReference>
<dbReference type="Proteomes" id="UP001162131">
    <property type="component" value="Unassembled WGS sequence"/>
</dbReference>
<dbReference type="InterPro" id="IPR052392">
    <property type="entry name" value="Kelch-BTB_domain-containing"/>
</dbReference>
<comment type="caution">
    <text evidence="1">The sequence shown here is derived from an EMBL/GenBank/DDBJ whole genome shotgun (WGS) entry which is preliminary data.</text>
</comment>
<accession>A0AAU9K5Q9</accession>
<dbReference type="SMART" id="SM00612">
    <property type="entry name" value="Kelch"/>
    <property type="match status" value="1"/>
</dbReference>
<proteinExistence type="predicted"/>
<dbReference type="PANTHER" id="PTHR46375">
    <property type="entry name" value="KELCH REPEAT AND BTB DOMAIN-CONTAINING PROTEIN 13-RELATED"/>
    <property type="match status" value="1"/>
</dbReference>
<organism evidence="1 2">
    <name type="scientific">Blepharisma stoltei</name>
    <dbReference type="NCBI Taxonomy" id="1481888"/>
    <lineage>
        <taxon>Eukaryota</taxon>
        <taxon>Sar</taxon>
        <taxon>Alveolata</taxon>
        <taxon>Ciliophora</taxon>
        <taxon>Postciliodesmatophora</taxon>
        <taxon>Heterotrichea</taxon>
        <taxon>Heterotrichida</taxon>
        <taxon>Blepharismidae</taxon>
        <taxon>Blepharisma</taxon>
    </lineage>
</organism>
<dbReference type="SUPFAM" id="SSF50965">
    <property type="entry name" value="Galactose oxidase, central domain"/>
    <property type="match status" value="1"/>
</dbReference>
<sequence>MENAHPFHGLSHLNFCSDRRNQDLIHQNWSKTDESTLFETIQIIYQSVDKRDNANFKDQQIPQHLVNNFFEEMTQTISKINDLKREFSQLIGNFYCFYDKQFCLTFSCYEEFIEKWSEIDKIHYLITSLKAECQTIRNYIENHISLGLLMNSYSEIKTSLNAYFTQYKFLDKLETLLIKLFQKKRSFDIYSNKQLYLFPKDICDEGNFIIYDTETKTQEFININFPKQLSVGTCITQLPDDQLFCFGNEYPARGTTCIINSQLDVKILKSGQPRFMCGSIYFEDNVYVFGGFGTKDLDSVEKFDLKRGKWSKLCSMPKNSPFCSCLAFKESILISGSNHDILYKYDIELNSYSKILTFNISYNKVLASAKGRAYVFNSCDKTYESGLFDEYNWNEISASNPIIGFMSSRTYNNNSIFFGVASYDKTIFYRFDLETKKLACIL</sequence>
<keyword evidence="2" id="KW-1185">Reference proteome</keyword>
<dbReference type="PANTHER" id="PTHR46375:SF3">
    <property type="entry name" value="KELCH REPEAT AND BTB DOMAIN-CONTAINING PROTEIN 13"/>
    <property type="match status" value="1"/>
</dbReference>